<evidence type="ECO:0000256" key="1">
    <source>
        <dbReference type="ARBA" id="ARBA00009336"/>
    </source>
</evidence>
<dbReference type="GO" id="GO:0008061">
    <property type="term" value="F:chitin binding"/>
    <property type="evidence" value="ECO:0007669"/>
    <property type="project" value="InterPro"/>
</dbReference>
<dbReference type="SMART" id="SM00636">
    <property type="entry name" value="Glyco_18"/>
    <property type="match status" value="1"/>
</dbReference>
<dbReference type="GO" id="GO:0012505">
    <property type="term" value="C:endomembrane system"/>
    <property type="evidence" value="ECO:0007669"/>
    <property type="project" value="TreeGrafter"/>
</dbReference>
<dbReference type="InterPro" id="IPR017853">
    <property type="entry name" value="GH"/>
</dbReference>
<sequence>MEAIVLFMTVDLFCAMPSTPVDRAKAEIDASDELTLLERQEVAGHVTQEWENIEWERKSMLVNESRVDRLRLVSEYQTYQMILDEHFKYLDPNERLAGIESLAFITPWNDFGYTMAQRFQNKFDYLCPVWFELKLALKSGKLSMALRGTHLINDEWASNFTTKVYPRVLVDIDAKHSFKIWKHVISNAKIQNGVVNKLLKICKERSYRGLAIELWLAWYTLGISGTTDTQKLRDGLNSFVNRLGAAFTSADLKLMLIVPPQRSEEYFSATDFKSIAKSVHKVIVMTTDFSGERPGPSAPLGWQMRAVEKLCNESELRKKLMLTVAFEGHHLRGKQKSELPGKKFVELLSKHKPTIKWDSKSEEHVAVFKADGATNLLNYPTLLSLTRRIAIAQQLGVGLAVWDVGQGLNYFFDLL</sequence>
<dbReference type="GO" id="GO:0005975">
    <property type="term" value="P:carbohydrate metabolic process"/>
    <property type="evidence" value="ECO:0007669"/>
    <property type="project" value="InterPro"/>
</dbReference>
<dbReference type="Gene3D" id="3.10.50.10">
    <property type="match status" value="1"/>
</dbReference>
<evidence type="ECO:0000256" key="2">
    <source>
        <dbReference type="ARBA" id="ARBA00040976"/>
    </source>
</evidence>
<dbReference type="GO" id="GO:0070492">
    <property type="term" value="F:oligosaccharide binding"/>
    <property type="evidence" value="ECO:0007669"/>
    <property type="project" value="TreeGrafter"/>
</dbReference>
<dbReference type="AlphaFoldDB" id="A0A7S2TLC0"/>
<reference evidence="4" key="1">
    <citation type="submission" date="2021-01" db="EMBL/GenBank/DDBJ databases">
        <authorList>
            <person name="Corre E."/>
            <person name="Pelletier E."/>
            <person name="Niang G."/>
            <person name="Scheremetjew M."/>
            <person name="Finn R."/>
            <person name="Kale V."/>
            <person name="Holt S."/>
            <person name="Cochrane G."/>
            <person name="Meng A."/>
            <person name="Brown T."/>
            <person name="Cohen L."/>
        </authorList>
    </citation>
    <scope>NUCLEOTIDE SEQUENCE</scope>
    <source>
        <strain evidence="4">CCMP622</strain>
    </source>
</reference>
<dbReference type="EMBL" id="HBHP01008675">
    <property type="protein sequence ID" value="CAD9754821.1"/>
    <property type="molecule type" value="Transcribed_RNA"/>
</dbReference>
<dbReference type="InterPro" id="IPR029070">
    <property type="entry name" value="Chitinase_insertion_sf"/>
</dbReference>
<evidence type="ECO:0000259" key="3">
    <source>
        <dbReference type="PROSITE" id="PS51910"/>
    </source>
</evidence>
<name>A0A7S2TLC0_9EUKA</name>
<protein>
    <recommendedName>
        <fullName evidence="2">Chitinase domain-containing protein 1</fullName>
    </recommendedName>
</protein>
<dbReference type="Gene3D" id="3.20.20.80">
    <property type="entry name" value="Glycosidases"/>
    <property type="match status" value="1"/>
</dbReference>
<gene>
    <name evidence="4" type="ORF">LSP00402_LOCUS5405</name>
</gene>
<accession>A0A7S2TLC0</accession>
<dbReference type="InterPro" id="IPR011583">
    <property type="entry name" value="Chitinase_II/V-like_cat"/>
</dbReference>
<dbReference type="PANTHER" id="PTHR46066:SF2">
    <property type="entry name" value="CHITINASE DOMAIN-CONTAINING PROTEIN 1"/>
    <property type="match status" value="1"/>
</dbReference>
<evidence type="ECO:0000313" key="4">
    <source>
        <dbReference type="EMBL" id="CAD9754821.1"/>
    </source>
</evidence>
<feature type="domain" description="GH18" evidence="3">
    <location>
        <begin position="99"/>
        <end position="415"/>
    </location>
</feature>
<dbReference type="InterPro" id="IPR001223">
    <property type="entry name" value="Glyco_hydro18_cat"/>
</dbReference>
<dbReference type="Pfam" id="PF00704">
    <property type="entry name" value="Glyco_hydro_18"/>
    <property type="match status" value="1"/>
</dbReference>
<proteinExistence type="inferred from homology"/>
<dbReference type="SUPFAM" id="SSF51445">
    <property type="entry name" value="(Trans)glycosidases"/>
    <property type="match status" value="1"/>
</dbReference>
<comment type="similarity">
    <text evidence="1">Belongs to the glycosyl hydrolase 18 family.</text>
</comment>
<dbReference type="PANTHER" id="PTHR46066">
    <property type="entry name" value="CHITINASE DOMAIN-CONTAINING PROTEIN 1 FAMILY MEMBER"/>
    <property type="match status" value="1"/>
</dbReference>
<dbReference type="PROSITE" id="PS51910">
    <property type="entry name" value="GH18_2"/>
    <property type="match status" value="1"/>
</dbReference>
<organism evidence="4">
    <name type="scientific">Lotharella oceanica</name>
    <dbReference type="NCBI Taxonomy" id="641309"/>
    <lineage>
        <taxon>Eukaryota</taxon>
        <taxon>Sar</taxon>
        <taxon>Rhizaria</taxon>
        <taxon>Cercozoa</taxon>
        <taxon>Chlorarachniophyceae</taxon>
        <taxon>Lotharella</taxon>
    </lineage>
</organism>